<feature type="domain" description="VOC" evidence="1">
    <location>
        <begin position="11"/>
        <end position="124"/>
    </location>
</feature>
<dbReference type="InterPro" id="IPR037523">
    <property type="entry name" value="VOC_core"/>
</dbReference>
<name>A0A9W6LZ88_9MICO</name>
<accession>A0A9W6LZ88</accession>
<reference evidence="2" key="1">
    <citation type="journal article" date="2014" name="Int. J. Syst. Evol. Microbiol.">
        <title>Complete genome sequence of Corynebacterium casei LMG S-19264T (=DSM 44701T), isolated from a smear-ripened cheese.</title>
        <authorList>
            <consortium name="US DOE Joint Genome Institute (JGI-PGF)"/>
            <person name="Walter F."/>
            <person name="Albersmeier A."/>
            <person name="Kalinowski J."/>
            <person name="Ruckert C."/>
        </authorList>
    </citation>
    <scope>NUCLEOTIDE SEQUENCE</scope>
    <source>
        <strain evidence="2">VKM Ac-1401</strain>
    </source>
</reference>
<organism evidence="2 3">
    <name type="scientific">Leifsonia poae</name>
    <dbReference type="NCBI Taxonomy" id="110933"/>
    <lineage>
        <taxon>Bacteria</taxon>
        <taxon>Bacillati</taxon>
        <taxon>Actinomycetota</taxon>
        <taxon>Actinomycetes</taxon>
        <taxon>Micrococcales</taxon>
        <taxon>Microbacteriaceae</taxon>
        <taxon>Leifsonia</taxon>
    </lineage>
</organism>
<dbReference type="Gene3D" id="3.10.180.10">
    <property type="entry name" value="2,3-Dihydroxybiphenyl 1,2-Dioxygenase, domain 1"/>
    <property type="match status" value="2"/>
</dbReference>
<dbReference type="InterPro" id="IPR029068">
    <property type="entry name" value="Glyas_Bleomycin-R_OHBP_Dase"/>
</dbReference>
<evidence type="ECO:0000313" key="2">
    <source>
        <dbReference type="EMBL" id="GLJ75616.1"/>
    </source>
</evidence>
<dbReference type="CDD" id="cd07247">
    <property type="entry name" value="SgaA_N_like"/>
    <property type="match status" value="2"/>
</dbReference>
<keyword evidence="3" id="KW-1185">Reference proteome</keyword>
<reference evidence="2" key="2">
    <citation type="submission" date="2023-01" db="EMBL/GenBank/DDBJ databases">
        <authorList>
            <person name="Sun Q."/>
            <person name="Evtushenko L."/>
        </authorList>
    </citation>
    <scope>NUCLEOTIDE SEQUENCE</scope>
    <source>
        <strain evidence="2">VKM Ac-1401</strain>
    </source>
</reference>
<evidence type="ECO:0000313" key="3">
    <source>
        <dbReference type="Proteomes" id="UP001142372"/>
    </source>
</evidence>
<evidence type="ECO:0000259" key="1">
    <source>
        <dbReference type="PROSITE" id="PS51819"/>
    </source>
</evidence>
<dbReference type="SUPFAM" id="SSF54593">
    <property type="entry name" value="Glyoxalase/Bleomycin resistance protein/Dihydroxybiphenyl dioxygenase"/>
    <property type="match status" value="2"/>
</dbReference>
<dbReference type="PANTHER" id="PTHR33993:SF14">
    <property type="entry name" value="GB|AAF24581.1"/>
    <property type="match status" value="1"/>
</dbReference>
<gene>
    <name evidence="2" type="ORF">GCM10017584_11900</name>
</gene>
<dbReference type="Pfam" id="PF00903">
    <property type="entry name" value="Glyoxalase"/>
    <property type="match status" value="2"/>
</dbReference>
<dbReference type="Proteomes" id="UP001142372">
    <property type="component" value="Unassembled WGS sequence"/>
</dbReference>
<proteinExistence type="predicted"/>
<dbReference type="EMBL" id="BSEN01000004">
    <property type="protein sequence ID" value="GLJ75616.1"/>
    <property type="molecule type" value="Genomic_DNA"/>
</dbReference>
<dbReference type="PROSITE" id="PS51819">
    <property type="entry name" value="VOC"/>
    <property type="match status" value="2"/>
</dbReference>
<protein>
    <submittedName>
        <fullName evidence="2">Glyoxalase/bleomycin resistance protein</fullName>
    </submittedName>
</protein>
<dbReference type="AlphaFoldDB" id="A0A9W6LZ88"/>
<dbReference type="PANTHER" id="PTHR33993">
    <property type="entry name" value="GLYOXALASE-RELATED"/>
    <property type="match status" value="1"/>
</dbReference>
<dbReference type="InterPro" id="IPR052164">
    <property type="entry name" value="Anthracycline_SecMetBiosynth"/>
</dbReference>
<comment type="caution">
    <text evidence="2">The sequence shown here is derived from an EMBL/GenBank/DDBJ whole genome shotgun (WGS) entry which is preliminary data.</text>
</comment>
<dbReference type="InterPro" id="IPR004360">
    <property type="entry name" value="Glyas_Fos-R_dOase_dom"/>
</dbReference>
<sequence length="262" mass="28090">MTVITHHRLGEPCWVDYSSSDLPASRAFYTGLFGWEAEEGPAEYGGYLTFRSNGRAVAGMGSVMGEQQPNLWTTYLLVEDAEATVTSAVDARAEVRAPTMTVGDKGAMAVLGDPGGAAVGLWEPGLFRGFEVVAESGAPAWHELYARDYPAQFDFYTSVFGWHTEILGDTADFRYATFGPEGAPTGGIYDADKMLPDGVPSHWTIYFGVDDADAACARVLELGGTVIRDPWDSEFGRFAQVNDPLGGMFLLHHIGSGGAPSA</sequence>
<dbReference type="RefSeq" id="WP_271176300.1">
    <property type="nucleotide sequence ID" value="NZ_BAAAJO010000004.1"/>
</dbReference>
<feature type="domain" description="VOC" evidence="1">
    <location>
        <begin position="138"/>
        <end position="254"/>
    </location>
</feature>